<accession>A0AA88L2P9</accession>
<dbReference type="Pfam" id="PF25058">
    <property type="entry name" value="ARM_TT21"/>
    <property type="match status" value="1"/>
</dbReference>
<dbReference type="Gene3D" id="1.25.40.10">
    <property type="entry name" value="Tetratricopeptide repeat domain"/>
    <property type="match status" value="2"/>
</dbReference>
<dbReference type="AlphaFoldDB" id="A0AA88L2P9"/>
<dbReference type="InterPro" id="IPR011990">
    <property type="entry name" value="TPR-like_helical_dom_sf"/>
</dbReference>
<dbReference type="Pfam" id="PF25063">
    <property type="entry name" value="ARM_TT21_C"/>
    <property type="match status" value="1"/>
</dbReference>
<dbReference type="Pfam" id="PF00022">
    <property type="entry name" value="Actin"/>
    <property type="match status" value="1"/>
</dbReference>
<dbReference type="EMBL" id="JAVRJZ010000011">
    <property type="protein sequence ID" value="KAK2716728.1"/>
    <property type="molecule type" value="Genomic_DNA"/>
</dbReference>
<keyword evidence="5" id="KW-1185">Reference proteome</keyword>
<dbReference type="FunFam" id="3.30.420.40:FF:000050">
    <property type="entry name" value="Actin, alpha skeletal muscle"/>
    <property type="match status" value="1"/>
</dbReference>
<evidence type="ECO:0000259" key="3">
    <source>
        <dbReference type="Pfam" id="PF25063"/>
    </source>
</evidence>
<protein>
    <recommendedName>
        <fullName evidence="3">Tetratricopeptide repeat protein 21A/21B C-terminal ARM domain-containing protein</fullName>
    </recommendedName>
</protein>
<dbReference type="Gene3D" id="3.90.640.10">
    <property type="entry name" value="Actin, Chain A, domain 4"/>
    <property type="match status" value="1"/>
</dbReference>
<feature type="non-terminal residue" evidence="4">
    <location>
        <position position="1"/>
    </location>
</feature>
<gene>
    <name evidence="4" type="ORF">QYM36_007018</name>
</gene>
<dbReference type="InterPro" id="IPR004000">
    <property type="entry name" value="Actin"/>
</dbReference>
<organism evidence="4 5">
    <name type="scientific">Artemia franciscana</name>
    <name type="common">Brine shrimp</name>
    <name type="synonym">Artemia sanfranciscana</name>
    <dbReference type="NCBI Taxonomy" id="6661"/>
    <lineage>
        <taxon>Eukaryota</taxon>
        <taxon>Metazoa</taxon>
        <taxon>Ecdysozoa</taxon>
        <taxon>Arthropoda</taxon>
        <taxon>Crustacea</taxon>
        <taxon>Branchiopoda</taxon>
        <taxon>Anostraca</taxon>
        <taxon>Artemiidae</taxon>
        <taxon>Artemia</taxon>
    </lineage>
</organism>
<dbReference type="PANTHER" id="PTHR11937">
    <property type="entry name" value="ACTIN"/>
    <property type="match status" value="1"/>
</dbReference>
<dbReference type="Proteomes" id="UP001187531">
    <property type="component" value="Unassembled WGS sequence"/>
</dbReference>
<proteinExistence type="inferred from homology"/>
<dbReference type="Gene3D" id="3.30.420.40">
    <property type="match status" value="2"/>
</dbReference>
<comment type="similarity">
    <text evidence="1 2">Belongs to the actin family.</text>
</comment>
<comment type="caution">
    <text evidence="4">The sequence shown here is derived from an EMBL/GenBank/DDBJ whole genome shotgun (WGS) entry which is preliminary data.</text>
</comment>
<sequence>NIFQSYDIELEICKTMSGLGQEEEAIKRLEIAISNCSDVERSNYFLFSWVDIMLISGNSEAAIEALQRIPASSRYFIRSRKYLANIALEKFSDKTTYIACFREIVTVSPVSENWLLLGNAYMSLQMPEKAIEINLCSYYPNNVKDPFCRYIGQHRESIDLLISCKNDPLWEPLANKAILDNILDLSVFDGMEPRAADEENRLLYLHATKKLKIDSLEREVYTSFGQLLSAKKSEADAIFNNMEIMNNDAVPYQLLQAVAFLSLKQVPKAKLTLKRLGQSPWTFENGEWLEKGWLLLAKIYINSNKGEQAKEFCQRVLKYNASSLSALELMGSIAEREHSYSEAAKSYGAVWKRSKCTTLSVDPFYRYIGQHRESIDLLISCKNDPFWEPLANKAILDNILDLSVFDWMESRAADEQKRVLYLHATNSAGPQKMSKRVGSATDPKDIAELWRSHYSAVFCETFPVLNGVRRGGVLSLFLYSLYVDDLNLCLAQTGVGCFIGGVCFSNLGYVDDLVILAPTLAPPNHLISISDEFASANDIVFNTPKTQCMAFIPRGTPLTHIPMAWLSGVSLYFVGSYKYLVFTVAPTLSDELHVKALSGRDTVQNEGSYSKNIYLGVATGTRSDLLTLEYPIQHGIVTDFEAMEQIFQHIFHQELCIDPEEYPVLLTEAPFNPEAKRNTMIKMLFEKFNIPQLRVEKAPILSLLDMRKKTGIVVDCGDDVTHVIPVYDGNILLKDCSSVNLGDRDVKNHLRSTLMKSNRGVDFKSDTLYHIQEKKCLVALDFEKEMASFHEQSWWRKRKISKENSYKLPDGKVITIGNESIRSTEVLFQPSLFGKRGFGITEALYDSIMNVDIRFRDTLSSNIFFIGPIIKYPGFAERIRKDIPSTTELSV</sequence>
<reference evidence="4" key="1">
    <citation type="submission" date="2023-07" db="EMBL/GenBank/DDBJ databases">
        <title>Chromosome-level genome assembly of Artemia franciscana.</title>
        <authorList>
            <person name="Jo E."/>
        </authorList>
    </citation>
    <scope>NUCLEOTIDE SEQUENCE</scope>
    <source>
        <tissue evidence="4">Whole body</tissue>
    </source>
</reference>
<evidence type="ECO:0000256" key="2">
    <source>
        <dbReference type="RuleBase" id="RU000487"/>
    </source>
</evidence>
<dbReference type="InterPro" id="IPR043129">
    <property type="entry name" value="ATPase_NBD"/>
</dbReference>
<evidence type="ECO:0000313" key="4">
    <source>
        <dbReference type="EMBL" id="KAK2716728.1"/>
    </source>
</evidence>
<dbReference type="InterPro" id="IPR056834">
    <property type="entry name" value="ARM_TT21_C"/>
</dbReference>
<feature type="domain" description="Tetratricopeptide repeat protein 21A/21B C-terminal ARM" evidence="3">
    <location>
        <begin position="213"/>
        <end position="361"/>
    </location>
</feature>
<feature type="non-terminal residue" evidence="4">
    <location>
        <position position="891"/>
    </location>
</feature>
<dbReference type="PRINTS" id="PR00190">
    <property type="entry name" value="ACTIN"/>
</dbReference>
<evidence type="ECO:0000313" key="5">
    <source>
        <dbReference type="Proteomes" id="UP001187531"/>
    </source>
</evidence>
<dbReference type="SUPFAM" id="SSF48452">
    <property type="entry name" value="TPR-like"/>
    <property type="match status" value="1"/>
</dbReference>
<evidence type="ECO:0000256" key="1">
    <source>
        <dbReference type="ARBA" id="ARBA00006752"/>
    </source>
</evidence>
<dbReference type="SUPFAM" id="SSF53067">
    <property type="entry name" value="Actin-like ATPase domain"/>
    <property type="match status" value="2"/>
</dbReference>
<name>A0AA88L2P9_ARTSF</name>
<dbReference type="SMART" id="SM00268">
    <property type="entry name" value="ACTIN"/>
    <property type="match status" value="1"/>
</dbReference>